<dbReference type="EMBL" id="DVNF01000071">
    <property type="protein sequence ID" value="HIU60208.1"/>
    <property type="molecule type" value="Genomic_DNA"/>
</dbReference>
<sequence length="80" mass="9061">MRSALNVGSTAQTMERLNKLKGQPLVVKVNRGRNKIERYEGEIESTYPKVFTVRLTDGGLSSFTYADVLAKNILFLKRKI</sequence>
<dbReference type="Proteomes" id="UP000824094">
    <property type="component" value="Unassembled WGS sequence"/>
</dbReference>
<evidence type="ECO:0000313" key="1">
    <source>
        <dbReference type="EMBL" id="HIU60208.1"/>
    </source>
</evidence>
<name>A0A9D1MGR9_9FIRM</name>
<comment type="caution">
    <text evidence="1">The sequence shown here is derived from an EMBL/GenBank/DDBJ whole genome shotgun (WGS) entry which is preliminary data.</text>
</comment>
<evidence type="ECO:0000313" key="2">
    <source>
        <dbReference type="Proteomes" id="UP000824094"/>
    </source>
</evidence>
<organism evidence="1 2">
    <name type="scientific">Candidatus Stercoripulliclostridium merdigallinarum</name>
    <dbReference type="NCBI Taxonomy" id="2840951"/>
    <lineage>
        <taxon>Bacteria</taxon>
        <taxon>Bacillati</taxon>
        <taxon>Bacillota</taxon>
        <taxon>Clostridia</taxon>
        <taxon>Eubacteriales</taxon>
        <taxon>Candidatus Stercoripulliclostridium</taxon>
    </lineage>
</organism>
<dbReference type="GO" id="GO:0006355">
    <property type="term" value="P:regulation of DNA-templated transcription"/>
    <property type="evidence" value="ECO:0007669"/>
    <property type="project" value="InterPro"/>
</dbReference>
<gene>
    <name evidence="1" type="ORF">IAB05_02315</name>
</gene>
<protein>
    <submittedName>
        <fullName evidence="1">Veg family protein</fullName>
    </submittedName>
</protein>
<dbReference type="Gene3D" id="2.30.30.100">
    <property type="match status" value="1"/>
</dbReference>
<dbReference type="InterPro" id="IPR009366">
    <property type="entry name" value="Protein_Veg"/>
</dbReference>
<accession>A0A9D1MGR9</accession>
<dbReference type="AlphaFoldDB" id="A0A9D1MGR9"/>
<reference evidence="1" key="2">
    <citation type="journal article" date="2021" name="PeerJ">
        <title>Extensive microbial diversity within the chicken gut microbiome revealed by metagenomics and culture.</title>
        <authorList>
            <person name="Gilroy R."/>
            <person name="Ravi A."/>
            <person name="Getino M."/>
            <person name="Pursley I."/>
            <person name="Horton D.L."/>
            <person name="Alikhan N.F."/>
            <person name="Baker D."/>
            <person name="Gharbi K."/>
            <person name="Hall N."/>
            <person name="Watson M."/>
            <person name="Adriaenssens E.M."/>
            <person name="Foster-Nyarko E."/>
            <person name="Jarju S."/>
            <person name="Secka A."/>
            <person name="Antonio M."/>
            <person name="Oren A."/>
            <person name="Chaudhuri R.R."/>
            <person name="La Ragione R."/>
            <person name="Hildebrand F."/>
            <person name="Pallen M.J."/>
        </authorList>
    </citation>
    <scope>NUCLEOTIDE SEQUENCE</scope>
    <source>
        <strain evidence="1">18911</strain>
    </source>
</reference>
<reference evidence="1" key="1">
    <citation type="submission" date="2020-10" db="EMBL/GenBank/DDBJ databases">
        <authorList>
            <person name="Gilroy R."/>
        </authorList>
    </citation>
    <scope>NUCLEOTIDE SEQUENCE</scope>
    <source>
        <strain evidence="1">18911</strain>
    </source>
</reference>
<proteinExistence type="predicted"/>
<dbReference type="Pfam" id="PF06257">
    <property type="entry name" value="VEG"/>
    <property type="match status" value="1"/>
</dbReference>